<feature type="transmembrane region" description="Helical" evidence="2">
    <location>
        <begin position="84"/>
        <end position="102"/>
    </location>
</feature>
<evidence type="ECO:0000256" key="2">
    <source>
        <dbReference type="SAM" id="Phobius"/>
    </source>
</evidence>
<dbReference type="EMBL" id="CP051774">
    <property type="protein sequence ID" value="QJE98935.1"/>
    <property type="molecule type" value="Genomic_DNA"/>
</dbReference>
<dbReference type="Proteomes" id="UP000501812">
    <property type="component" value="Chromosome"/>
</dbReference>
<protein>
    <recommendedName>
        <fullName evidence="5">Zinc ribbon domain-containing protein</fullName>
    </recommendedName>
</protein>
<dbReference type="KEGG" id="luo:HHL09_25200"/>
<evidence type="ECO:0000256" key="1">
    <source>
        <dbReference type="SAM" id="MobiDB-lite"/>
    </source>
</evidence>
<proteinExistence type="predicted"/>
<keyword evidence="2" id="KW-1133">Transmembrane helix</keyword>
<reference evidence="3 4" key="1">
    <citation type="submission" date="2020-04" db="EMBL/GenBank/DDBJ databases">
        <title>Luteolibacter sp. G-1-1-1 isolated from soil.</title>
        <authorList>
            <person name="Dahal R.H."/>
        </authorList>
    </citation>
    <scope>NUCLEOTIDE SEQUENCE [LARGE SCALE GENOMIC DNA]</scope>
    <source>
        <strain evidence="3 4">G-1-1-1</strain>
    </source>
</reference>
<keyword evidence="2" id="KW-0812">Transmembrane</keyword>
<sequence length="103" mass="11504">MSADTYLCPGCDKEVLVGSRGCPHCNPPSKRRKRRRAAASSGKPGWKSGSVHDGIDLPDEDFDYDAYVAREFGIKPHKRIGIAWYWWVTAIALVGLMVWGVLR</sequence>
<gene>
    <name evidence="3" type="ORF">HHL09_25200</name>
</gene>
<dbReference type="RefSeq" id="WP_169457421.1">
    <property type="nucleotide sequence ID" value="NZ_CP051774.1"/>
</dbReference>
<keyword evidence="2" id="KW-0472">Membrane</keyword>
<name>A0A858RQC5_9BACT</name>
<organism evidence="3 4">
    <name type="scientific">Luteolibacter luteus</name>
    <dbReference type="NCBI Taxonomy" id="2728835"/>
    <lineage>
        <taxon>Bacteria</taxon>
        <taxon>Pseudomonadati</taxon>
        <taxon>Verrucomicrobiota</taxon>
        <taxon>Verrucomicrobiia</taxon>
        <taxon>Verrucomicrobiales</taxon>
        <taxon>Verrucomicrobiaceae</taxon>
        <taxon>Luteolibacter</taxon>
    </lineage>
</organism>
<evidence type="ECO:0008006" key="5">
    <source>
        <dbReference type="Google" id="ProtNLM"/>
    </source>
</evidence>
<evidence type="ECO:0000313" key="4">
    <source>
        <dbReference type="Proteomes" id="UP000501812"/>
    </source>
</evidence>
<dbReference type="AlphaFoldDB" id="A0A858RQC5"/>
<accession>A0A858RQC5</accession>
<feature type="region of interest" description="Disordered" evidence="1">
    <location>
        <begin position="26"/>
        <end position="53"/>
    </location>
</feature>
<evidence type="ECO:0000313" key="3">
    <source>
        <dbReference type="EMBL" id="QJE98935.1"/>
    </source>
</evidence>
<keyword evidence="4" id="KW-1185">Reference proteome</keyword>